<comment type="caution">
    <text evidence="10">The sequence shown here is derived from an EMBL/GenBank/DDBJ whole genome shotgun (WGS) entry which is preliminary data.</text>
</comment>
<evidence type="ECO:0000313" key="10">
    <source>
        <dbReference type="EMBL" id="GAL04766.1"/>
    </source>
</evidence>
<dbReference type="PANTHER" id="PTHR22854:SF2">
    <property type="entry name" value="INDOLE-3-GLYCEROL-PHOSPHATE SYNTHASE"/>
    <property type="match status" value="1"/>
</dbReference>
<feature type="domain" description="Indole-3-glycerol phosphate synthase" evidence="9">
    <location>
        <begin position="5"/>
        <end position="101"/>
    </location>
</feature>
<dbReference type="UniPathway" id="UPA00035">
    <property type="reaction ID" value="UER00043"/>
</dbReference>
<dbReference type="Proteomes" id="UP000029227">
    <property type="component" value="Unassembled WGS sequence"/>
</dbReference>
<evidence type="ECO:0000256" key="5">
    <source>
        <dbReference type="ARBA" id="ARBA00022793"/>
    </source>
</evidence>
<dbReference type="SUPFAM" id="SSF51366">
    <property type="entry name" value="Ribulose-phoshate binding barrel"/>
    <property type="match status" value="1"/>
</dbReference>
<dbReference type="STRING" id="754436.JCM19237_4132"/>
<dbReference type="InterPro" id="IPR011060">
    <property type="entry name" value="RibuloseP-bd_barrel"/>
</dbReference>
<evidence type="ECO:0000259" key="9">
    <source>
        <dbReference type="Pfam" id="PF00218"/>
    </source>
</evidence>
<dbReference type="InterPro" id="IPR001468">
    <property type="entry name" value="Indole-3-GlycerolPSynthase_CS"/>
</dbReference>
<evidence type="ECO:0000256" key="4">
    <source>
        <dbReference type="ARBA" id="ARBA00022605"/>
    </source>
</evidence>
<dbReference type="InterPro" id="IPR045186">
    <property type="entry name" value="Indole-3-glycerol_P_synth"/>
</dbReference>
<keyword evidence="5" id="KW-0210">Decarboxylase</keyword>
<evidence type="ECO:0000313" key="11">
    <source>
        <dbReference type="Proteomes" id="UP000029227"/>
    </source>
</evidence>
<reference evidence="10 11" key="1">
    <citation type="journal article" date="2014" name="Genome Announc.">
        <title>Draft Genome Sequences of Two Vibrionaceae Species, Vibrio ponticus C121 and Photobacterium aphoticum C119, Isolated as Coral Reef Microbiota.</title>
        <authorList>
            <person name="Al-saari N."/>
            <person name="Meirelles P.M."/>
            <person name="Mino S."/>
            <person name="Suda W."/>
            <person name="Oshima K."/>
            <person name="Hattori M."/>
            <person name="Ohkuma M."/>
            <person name="Thompson F.L."/>
            <person name="Gomez-Gil B."/>
            <person name="Sawabe T."/>
            <person name="Sawabe T."/>
        </authorList>
    </citation>
    <scope>NUCLEOTIDE SEQUENCE [LARGE SCALE GENOMIC DNA]</scope>
    <source>
        <strain evidence="10 11">JCM 19237</strain>
    </source>
</reference>
<evidence type="ECO:0000256" key="8">
    <source>
        <dbReference type="ARBA" id="ARBA00023239"/>
    </source>
</evidence>
<dbReference type="GO" id="GO:0004640">
    <property type="term" value="F:phosphoribosylanthranilate isomerase activity"/>
    <property type="evidence" value="ECO:0007669"/>
    <property type="project" value="TreeGrafter"/>
</dbReference>
<dbReference type="eggNOG" id="COG0134">
    <property type="taxonomic scope" value="Bacteria"/>
</dbReference>
<dbReference type="PANTHER" id="PTHR22854">
    <property type="entry name" value="TRYPTOPHAN BIOSYNTHESIS PROTEIN"/>
    <property type="match status" value="1"/>
</dbReference>
<dbReference type="Gene3D" id="3.20.20.70">
    <property type="entry name" value="Aldolase class I"/>
    <property type="match status" value="1"/>
</dbReference>
<evidence type="ECO:0000256" key="2">
    <source>
        <dbReference type="ARBA" id="ARBA00004696"/>
    </source>
</evidence>
<dbReference type="EC" id="4.1.1.48" evidence="3"/>
<keyword evidence="10" id="KW-0413">Isomerase</keyword>
<dbReference type="Pfam" id="PF00218">
    <property type="entry name" value="IGPS"/>
    <property type="match status" value="1"/>
</dbReference>
<proteinExistence type="predicted"/>
<dbReference type="GO" id="GO:0000162">
    <property type="term" value="P:L-tryptophan biosynthetic process"/>
    <property type="evidence" value="ECO:0007669"/>
    <property type="project" value="UniProtKB-UniPathway"/>
</dbReference>
<comment type="pathway">
    <text evidence="2">Amino-acid biosynthesis; L-tryptophan biosynthesis; L-tryptophan from chorismate: step 4/5.</text>
</comment>
<keyword evidence="6" id="KW-0822">Tryptophan biosynthesis</keyword>
<protein>
    <recommendedName>
        <fullName evidence="3">indole-3-glycerol-phosphate synthase</fullName>
        <ecNumber evidence="3">4.1.1.48</ecNumber>
    </recommendedName>
</protein>
<dbReference type="AlphaFoldDB" id="A0A090QPB2"/>
<dbReference type="EMBL" id="BBMN01000005">
    <property type="protein sequence ID" value="GAL04766.1"/>
    <property type="molecule type" value="Genomic_DNA"/>
</dbReference>
<evidence type="ECO:0000256" key="1">
    <source>
        <dbReference type="ARBA" id="ARBA00001633"/>
    </source>
</evidence>
<comment type="catalytic activity">
    <reaction evidence="1">
        <text>1-(2-carboxyphenylamino)-1-deoxy-D-ribulose 5-phosphate + H(+) = (1S,2R)-1-C-(indol-3-yl)glycerol 3-phosphate + CO2 + H2O</text>
        <dbReference type="Rhea" id="RHEA:23476"/>
        <dbReference type="ChEBI" id="CHEBI:15377"/>
        <dbReference type="ChEBI" id="CHEBI:15378"/>
        <dbReference type="ChEBI" id="CHEBI:16526"/>
        <dbReference type="ChEBI" id="CHEBI:58613"/>
        <dbReference type="ChEBI" id="CHEBI:58866"/>
        <dbReference type="EC" id="4.1.1.48"/>
    </reaction>
</comment>
<name>A0A090QPB2_9GAMM</name>
<evidence type="ECO:0000256" key="7">
    <source>
        <dbReference type="ARBA" id="ARBA00023141"/>
    </source>
</evidence>
<keyword evidence="8 10" id="KW-0456">Lyase</keyword>
<evidence type="ECO:0000256" key="3">
    <source>
        <dbReference type="ARBA" id="ARBA00012362"/>
    </source>
</evidence>
<dbReference type="GO" id="GO:0004425">
    <property type="term" value="F:indole-3-glycerol-phosphate synthase activity"/>
    <property type="evidence" value="ECO:0007669"/>
    <property type="project" value="UniProtKB-EC"/>
</dbReference>
<keyword evidence="7" id="KW-0057">Aromatic amino acid biosynthesis</keyword>
<evidence type="ECO:0000256" key="6">
    <source>
        <dbReference type="ARBA" id="ARBA00022822"/>
    </source>
</evidence>
<accession>A0A090QPB2</accession>
<dbReference type="InterPro" id="IPR013785">
    <property type="entry name" value="Aldolase_TIM"/>
</dbReference>
<dbReference type="PROSITE" id="PS00614">
    <property type="entry name" value="IGPS"/>
    <property type="match status" value="1"/>
</dbReference>
<dbReference type="InterPro" id="IPR013798">
    <property type="entry name" value="Indole-3-glycerol_P_synth_dom"/>
</dbReference>
<gene>
    <name evidence="10" type="ORF">JCM19237_4132</name>
</gene>
<keyword evidence="4" id="KW-0028">Amino-acid biosynthesis</keyword>
<organism evidence="10 11">
    <name type="scientific">Photobacterium aphoticum</name>
    <dbReference type="NCBI Taxonomy" id="754436"/>
    <lineage>
        <taxon>Bacteria</taxon>
        <taxon>Pseudomonadati</taxon>
        <taxon>Pseudomonadota</taxon>
        <taxon>Gammaproteobacteria</taxon>
        <taxon>Vibrionales</taxon>
        <taxon>Vibrionaceae</taxon>
        <taxon>Photobacterium</taxon>
    </lineage>
</organism>
<sequence length="116" mass="13004">METVLAKIVADKRLWVDARKHQQPLDSFIDSLTPSDRSFYDALSGDNAAFILECKKASPSKGLIRQDFDLDAIAGVYNGYASAISVLTDEKYFQGNFDFLPWCAVRSRNRCCVKTS</sequence>